<keyword evidence="12" id="KW-1185">Reference proteome</keyword>
<keyword evidence="5" id="KW-0969">Cilium</keyword>
<dbReference type="PANTHER" id="PTHR22069:SF0">
    <property type="entry name" value="RADIAL SPOKE HEAD PROTEIN 9 HOMOLOG"/>
    <property type="match status" value="1"/>
</dbReference>
<evidence type="ECO:0000256" key="6">
    <source>
        <dbReference type="ARBA" id="ARBA00023212"/>
    </source>
</evidence>
<evidence type="ECO:0000256" key="7">
    <source>
        <dbReference type="ARBA" id="ARBA00023273"/>
    </source>
</evidence>
<dbReference type="GO" id="GO:0060294">
    <property type="term" value="P:cilium movement involved in cell motility"/>
    <property type="evidence" value="ECO:0007669"/>
    <property type="project" value="TreeGrafter"/>
</dbReference>
<sequence>MESARLLTVYPVLWEIFVQTDRDARDTFRFLTIEDLFQQFPVSISYSYSYDTIYHSTSLVKDMSSLSTRIHFVAYIRFRFRATLIPELELLLEDNPTRRLLPVMAGSVPLLWSKRSSSVIATFAQYREPKVGLTSFRGLEFADKLEYYGHLFRGYERGPLSKDITGFWSLQQQPLTNDVTIRSLLWPGYHMYCSGTNFDFGSLYFGWGERNRDIAFMIN</sequence>
<evidence type="ECO:0000313" key="11">
    <source>
        <dbReference type="EMBL" id="OAE28158.1"/>
    </source>
</evidence>
<dbReference type="InterPro" id="IPR055316">
    <property type="entry name" value="RSP9"/>
</dbReference>
<comment type="caution">
    <text evidence="11">The sequence shown here is derived from an EMBL/GenBank/DDBJ whole genome shotgun (WGS) entry which is preliminary data.</text>
</comment>
<protein>
    <recommendedName>
        <fullName evidence="10">Radial spoke head protein 9 homolog</fullName>
    </recommendedName>
</protein>
<evidence type="ECO:0000256" key="10">
    <source>
        <dbReference type="ARBA" id="ARBA00041080"/>
    </source>
</evidence>
<evidence type="ECO:0000256" key="2">
    <source>
        <dbReference type="ARBA" id="ARBA00022490"/>
    </source>
</evidence>
<reference evidence="11" key="1">
    <citation type="submission" date="2016-03" db="EMBL/GenBank/DDBJ databases">
        <title>Mechanisms controlling the formation of the plant cell surface in tip-growing cells are functionally conserved among land plants.</title>
        <authorList>
            <person name="Honkanen S."/>
            <person name="Jones V.A."/>
            <person name="Morieri G."/>
            <person name="Champion C."/>
            <person name="Hetherington A.J."/>
            <person name="Kelly S."/>
            <person name="Saint-Marcoux D."/>
            <person name="Proust H."/>
            <person name="Prescott H."/>
            <person name="Dolan L."/>
        </authorList>
    </citation>
    <scope>NUCLEOTIDE SEQUENCE [LARGE SCALE GENOMIC DNA]</scope>
    <source>
        <tissue evidence="11">Whole gametophyte</tissue>
    </source>
</reference>
<dbReference type="GO" id="GO:0044458">
    <property type="term" value="P:motile cilium assembly"/>
    <property type="evidence" value="ECO:0007669"/>
    <property type="project" value="TreeGrafter"/>
</dbReference>
<evidence type="ECO:0000256" key="4">
    <source>
        <dbReference type="ARBA" id="ARBA00022846"/>
    </source>
</evidence>
<proteinExistence type="inferred from homology"/>
<evidence type="ECO:0000256" key="1">
    <source>
        <dbReference type="ARBA" id="ARBA00004611"/>
    </source>
</evidence>
<dbReference type="PANTHER" id="PTHR22069">
    <property type="entry name" value="MITOCHONDRIAL RIBOSOMAL PROTEIN S18"/>
    <property type="match status" value="1"/>
</dbReference>
<accession>A0A176W554</accession>
<keyword evidence="6" id="KW-0206">Cytoskeleton</keyword>
<keyword evidence="4" id="KW-0282">Flagellum</keyword>
<keyword evidence="7" id="KW-0966">Cell projection</keyword>
<dbReference type="GO" id="GO:0035082">
    <property type="term" value="P:axoneme assembly"/>
    <property type="evidence" value="ECO:0007669"/>
    <property type="project" value="InterPro"/>
</dbReference>
<keyword evidence="3" id="KW-0970">Cilium biogenesis/degradation</keyword>
<comment type="similarity">
    <text evidence="9">Belongs to the flagellar radial spoke RSP9 family.</text>
</comment>
<evidence type="ECO:0000256" key="3">
    <source>
        <dbReference type="ARBA" id="ARBA00022794"/>
    </source>
</evidence>
<organism evidence="11 12">
    <name type="scientific">Marchantia polymorpha subsp. ruderalis</name>
    <dbReference type="NCBI Taxonomy" id="1480154"/>
    <lineage>
        <taxon>Eukaryota</taxon>
        <taxon>Viridiplantae</taxon>
        <taxon>Streptophyta</taxon>
        <taxon>Embryophyta</taxon>
        <taxon>Marchantiophyta</taxon>
        <taxon>Marchantiopsida</taxon>
        <taxon>Marchantiidae</taxon>
        <taxon>Marchantiales</taxon>
        <taxon>Marchantiaceae</taxon>
        <taxon>Marchantia</taxon>
    </lineage>
</organism>
<evidence type="ECO:0000256" key="8">
    <source>
        <dbReference type="ARBA" id="ARBA00037822"/>
    </source>
</evidence>
<gene>
    <name evidence="11" type="ORF">AXG93_638s1470</name>
</gene>
<evidence type="ECO:0000256" key="5">
    <source>
        <dbReference type="ARBA" id="ARBA00023069"/>
    </source>
</evidence>
<comment type="subcellular location">
    <subcellularLocation>
        <location evidence="8">Cell projection</location>
        <location evidence="8">Kinocilium</location>
    </subcellularLocation>
    <subcellularLocation>
        <location evidence="1">Cytoplasm</location>
        <location evidence="1">Cytoskeleton</location>
        <location evidence="1">Flagellum axoneme</location>
    </subcellularLocation>
</comment>
<evidence type="ECO:0000256" key="9">
    <source>
        <dbReference type="ARBA" id="ARBA00038319"/>
    </source>
</evidence>
<dbReference type="EMBL" id="LVLJ01001765">
    <property type="protein sequence ID" value="OAE28158.1"/>
    <property type="molecule type" value="Genomic_DNA"/>
</dbReference>
<name>A0A176W554_MARPO</name>
<dbReference type="Proteomes" id="UP000077202">
    <property type="component" value="Unassembled WGS sequence"/>
</dbReference>
<dbReference type="GO" id="GO:0005930">
    <property type="term" value="C:axoneme"/>
    <property type="evidence" value="ECO:0007669"/>
    <property type="project" value="TreeGrafter"/>
</dbReference>
<evidence type="ECO:0000313" key="12">
    <source>
        <dbReference type="Proteomes" id="UP000077202"/>
    </source>
</evidence>
<keyword evidence="2" id="KW-0963">Cytoplasm</keyword>
<dbReference type="AlphaFoldDB" id="A0A176W554"/>